<evidence type="ECO:0000256" key="5">
    <source>
        <dbReference type="ARBA" id="ARBA00022692"/>
    </source>
</evidence>
<dbReference type="InterPro" id="IPR042094">
    <property type="entry name" value="T2SS_GspF_sf"/>
</dbReference>
<proteinExistence type="inferred from homology"/>
<keyword evidence="7 8" id="KW-0472">Membrane</keyword>
<keyword evidence="4" id="KW-1003">Cell membrane</keyword>
<dbReference type="PRINTS" id="PR00812">
    <property type="entry name" value="BCTERIALGSPF"/>
</dbReference>
<feature type="domain" description="Type II secretion system protein GspF" evidence="9">
    <location>
        <begin position="65"/>
        <end position="190"/>
    </location>
</feature>
<dbReference type="Gene3D" id="1.20.81.30">
    <property type="entry name" value="Type II secretion system (T2SS), domain F"/>
    <property type="match status" value="2"/>
</dbReference>
<evidence type="ECO:0000256" key="7">
    <source>
        <dbReference type="ARBA" id="ARBA00023136"/>
    </source>
</evidence>
<protein>
    <submittedName>
        <fullName evidence="10">General secretion pathway protein F</fullName>
    </submittedName>
</protein>
<accession>A0A1W1BRN8</accession>
<dbReference type="InterPro" id="IPR003004">
    <property type="entry name" value="GspF/PilC"/>
</dbReference>
<evidence type="ECO:0000256" key="8">
    <source>
        <dbReference type="SAM" id="Phobius"/>
    </source>
</evidence>
<evidence type="ECO:0000256" key="4">
    <source>
        <dbReference type="ARBA" id="ARBA00022475"/>
    </source>
</evidence>
<feature type="transmembrane region" description="Helical" evidence="8">
    <location>
        <begin position="376"/>
        <end position="397"/>
    </location>
</feature>
<dbReference type="Pfam" id="PF00482">
    <property type="entry name" value="T2SSF"/>
    <property type="match status" value="2"/>
</dbReference>
<feature type="transmembrane region" description="Helical" evidence="8">
    <location>
        <begin position="219"/>
        <end position="239"/>
    </location>
</feature>
<dbReference type="PROSITE" id="PS00874">
    <property type="entry name" value="T2SP_F"/>
    <property type="match status" value="1"/>
</dbReference>
<dbReference type="AlphaFoldDB" id="A0A1W1BRN8"/>
<gene>
    <name evidence="10" type="ORF">MNB_SV-3-168</name>
</gene>
<dbReference type="PANTHER" id="PTHR30012:SF0">
    <property type="entry name" value="TYPE II SECRETION SYSTEM PROTEIN F-RELATED"/>
    <property type="match status" value="1"/>
</dbReference>
<evidence type="ECO:0000259" key="9">
    <source>
        <dbReference type="Pfam" id="PF00482"/>
    </source>
</evidence>
<feature type="domain" description="Type II secretion system protein GspF" evidence="9">
    <location>
        <begin position="272"/>
        <end position="395"/>
    </location>
</feature>
<comment type="subcellular location">
    <subcellularLocation>
        <location evidence="1">Cell membrane</location>
        <topology evidence="1">Multi-pass membrane protein</topology>
    </subcellularLocation>
</comment>
<sequence length="404" mass="44651">MLFKYKGFDKTGKKVKGTVTATSIEEAGHKLKAQNIYYEGLTPSKEFSLEAFSKRQMSGERLATFSKELSSYLNSGMTILTAIKLLEKQHEGEKRYVSFLNSIKTMIDEGKSLFHALQSQKVYSLPDFYLQSLNVAGQSGKMVEVLTNMGTFFSTQNKVRKQVKGAMTYPAIIFTIAIGMTSFLIAFVVPKITEIFDDTGQELPPITQFVLGLSDFLTAHYIALITGGILSLLAFKILYAKIEGFHRIIDAGLLKIPILGTLIQNHELGRFSYILSLMLHSGVAYAQAVHLAQAAFGNFGLKALFESATLKVQEGNKLSNALQMTKGVKLKRNFMQSLALGEESSEVASILNNISSLYAEENEERLKLLLGLLEPFMMLFIGTIVGVIVSAMLLPIFTMTQGLQ</sequence>
<evidence type="ECO:0000256" key="2">
    <source>
        <dbReference type="ARBA" id="ARBA00005745"/>
    </source>
</evidence>
<name>A0A1W1BRN8_9ZZZZ</name>
<organism evidence="10">
    <name type="scientific">hydrothermal vent metagenome</name>
    <dbReference type="NCBI Taxonomy" id="652676"/>
    <lineage>
        <taxon>unclassified sequences</taxon>
        <taxon>metagenomes</taxon>
        <taxon>ecological metagenomes</taxon>
    </lineage>
</organism>
<dbReference type="InterPro" id="IPR018076">
    <property type="entry name" value="T2SS_GspF_dom"/>
</dbReference>
<evidence type="ECO:0000256" key="1">
    <source>
        <dbReference type="ARBA" id="ARBA00004651"/>
    </source>
</evidence>
<keyword evidence="3" id="KW-0813">Transport</keyword>
<evidence type="ECO:0000313" key="10">
    <source>
        <dbReference type="EMBL" id="SFV56154.1"/>
    </source>
</evidence>
<dbReference type="InterPro" id="IPR001992">
    <property type="entry name" value="T2SS_GspF/T4SS_PilC_CS"/>
</dbReference>
<dbReference type="EMBL" id="FPHI01000012">
    <property type="protein sequence ID" value="SFV56154.1"/>
    <property type="molecule type" value="Genomic_DNA"/>
</dbReference>
<keyword evidence="5 8" id="KW-0812">Transmembrane</keyword>
<feature type="transmembrane region" description="Helical" evidence="8">
    <location>
        <begin position="166"/>
        <end position="189"/>
    </location>
</feature>
<dbReference type="GO" id="GO:0009306">
    <property type="term" value="P:protein secretion"/>
    <property type="evidence" value="ECO:0007669"/>
    <property type="project" value="InterPro"/>
</dbReference>
<evidence type="ECO:0000256" key="6">
    <source>
        <dbReference type="ARBA" id="ARBA00022989"/>
    </source>
</evidence>
<evidence type="ECO:0000256" key="3">
    <source>
        <dbReference type="ARBA" id="ARBA00022448"/>
    </source>
</evidence>
<reference evidence="10" key="1">
    <citation type="submission" date="2016-10" db="EMBL/GenBank/DDBJ databases">
        <authorList>
            <person name="de Groot N.N."/>
        </authorList>
    </citation>
    <scope>NUCLEOTIDE SEQUENCE</scope>
</reference>
<keyword evidence="6 8" id="KW-1133">Transmembrane helix</keyword>
<comment type="similarity">
    <text evidence="2">Belongs to the GSP F family.</text>
</comment>
<dbReference type="PANTHER" id="PTHR30012">
    <property type="entry name" value="GENERAL SECRETION PATHWAY PROTEIN"/>
    <property type="match status" value="1"/>
</dbReference>
<dbReference type="GO" id="GO:0005886">
    <property type="term" value="C:plasma membrane"/>
    <property type="evidence" value="ECO:0007669"/>
    <property type="project" value="UniProtKB-SubCell"/>
</dbReference>